<dbReference type="GO" id="GO:0005737">
    <property type="term" value="C:cytoplasm"/>
    <property type="evidence" value="ECO:0007669"/>
    <property type="project" value="TreeGrafter"/>
</dbReference>
<organism evidence="4 5">
    <name type="scientific">Zhongshania aliphaticivorans</name>
    <dbReference type="NCBI Taxonomy" id="1470434"/>
    <lineage>
        <taxon>Bacteria</taxon>
        <taxon>Pseudomonadati</taxon>
        <taxon>Pseudomonadota</taxon>
        <taxon>Gammaproteobacteria</taxon>
        <taxon>Cellvibrionales</taxon>
        <taxon>Spongiibacteraceae</taxon>
        <taxon>Zhongshania</taxon>
    </lineage>
</organism>
<sequence length="489" mass="55656">MSRFFVVVDDLKDWSPYYPSQDVITFDDYLERIGQSSGERVRVINLARSYRYLGTGYYCSLLAEARSHNVLPSVNTLSELARKSLSDILLEGVEPLLAKLPTAKTGESISFRSWFGECLAPEYSAIAKAVFERFPSPLIEVTLEFGKTRWQIKKLQLVALKSLKAGGEQEAFASTFERFSSKMWRKPKARKTFRYDLAILVDPEEKLPPSDKGALRKFTKAAANLGISAELITKKDYLRLPEYDGLFIRETTSVDHHTYRFAKKAAAEGLVVMDDPTSILRCTNKIYLADLLTSHKVPTPRTEILRRDNTEELRRIEETLGYPIVLKVPDGAFSRGVVKVEDWASLESESKRLLDKSALLLAQEFMYTDYDWRIGVLDGKPLFACRYYMVRNHWQIYKHSSSKSQSGGFDTMPTYEAPKKVIDVAVKACKLIGDGFYGVDVKQSDNRVVVIEVNDNPSIDAGVEDLFLGDGLYDSVMDVFLRRMEKRRR</sequence>
<dbReference type="PANTHER" id="PTHR21621:SF0">
    <property type="entry name" value="BETA-CITRYLGLUTAMATE SYNTHASE B-RELATED"/>
    <property type="match status" value="1"/>
</dbReference>
<evidence type="ECO:0000259" key="3">
    <source>
        <dbReference type="PROSITE" id="PS50975"/>
    </source>
</evidence>
<accession>A0A127M457</accession>
<dbReference type="Gene3D" id="3.30.1490.20">
    <property type="entry name" value="ATP-grasp fold, A domain"/>
    <property type="match status" value="1"/>
</dbReference>
<keyword evidence="1" id="KW-0464">Manganese</keyword>
<dbReference type="Pfam" id="PF14401">
    <property type="entry name" value="RLAN"/>
    <property type="match status" value="1"/>
</dbReference>
<dbReference type="Gene3D" id="3.30.470.20">
    <property type="entry name" value="ATP-grasp fold, B domain"/>
    <property type="match status" value="1"/>
</dbReference>
<dbReference type="InterPro" id="IPR003806">
    <property type="entry name" value="ATP-grasp_PylC-type"/>
</dbReference>
<dbReference type="InterPro" id="IPR011761">
    <property type="entry name" value="ATP-grasp"/>
</dbReference>
<dbReference type="InterPro" id="IPR025839">
    <property type="entry name" value="RLAN_dom"/>
</dbReference>
<dbReference type="PROSITE" id="PS50975">
    <property type="entry name" value="ATP_GRASP"/>
    <property type="match status" value="1"/>
</dbReference>
<dbReference type="Proteomes" id="UP000074119">
    <property type="component" value="Chromosome"/>
</dbReference>
<evidence type="ECO:0000256" key="1">
    <source>
        <dbReference type="ARBA" id="ARBA00023211"/>
    </source>
</evidence>
<dbReference type="SUPFAM" id="SSF56059">
    <property type="entry name" value="Glutathione synthetase ATP-binding domain-like"/>
    <property type="match status" value="1"/>
</dbReference>
<reference evidence="4 5" key="1">
    <citation type="submission" date="2015-12" db="EMBL/GenBank/DDBJ databases">
        <authorList>
            <person name="Shamseldin A."/>
            <person name="Moawad H."/>
            <person name="Abd El-Rahim W.M."/>
            <person name="Sadowsky M.J."/>
        </authorList>
    </citation>
    <scope>NUCLEOTIDE SEQUENCE [LARGE SCALE GENOMIC DNA]</scope>
    <source>
        <strain evidence="4 5">SM2</strain>
    </source>
</reference>
<feature type="domain" description="ATP-grasp" evidence="3">
    <location>
        <begin position="289"/>
        <end position="481"/>
    </location>
</feature>
<dbReference type="PANTHER" id="PTHR21621">
    <property type="entry name" value="RIBOSOMAL PROTEIN S6 MODIFICATION PROTEIN"/>
    <property type="match status" value="1"/>
</dbReference>
<keyword evidence="4" id="KW-0436">Ligase</keyword>
<dbReference type="GO" id="GO:0046872">
    <property type="term" value="F:metal ion binding"/>
    <property type="evidence" value="ECO:0007669"/>
    <property type="project" value="InterPro"/>
</dbReference>
<evidence type="ECO:0000313" key="5">
    <source>
        <dbReference type="Proteomes" id="UP000074119"/>
    </source>
</evidence>
<dbReference type="GO" id="GO:0018169">
    <property type="term" value="F:ribosomal S6-glutamic acid ligase activity"/>
    <property type="evidence" value="ECO:0007669"/>
    <property type="project" value="TreeGrafter"/>
</dbReference>
<keyword evidence="2" id="KW-0067">ATP-binding</keyword>
<dbReference type="EMBL" id="CP014544">
    <property type="protein sequence ID" value="AMO67951.1"/>
    <property type="molecule type" value="Genomic_DNA"/>
</dbReference>
<evidence type="ECO:0000256" key="2">
    <source>
        <dbReference type="PROSITE-ProRule" id="PRU00409"/>
    </source>
</evidence>
<dbReference type="GO" id="GO:0009432">
    <property type="term" value="P:SOS response"/>
    <property type="evidence" value="ECO:0007669"/>
    <property type="project" value="TreeGrafter"/>
</dbReference>
<dbReference type="AlphaFoldDB" id="A0A127M457"/>
<evidence type="ECO:0000313" key="4">
    <source>
        <dbReference type="EMBL" id="AMO67951.1"/>
    </source>
</evidence>
<dbReference type="KEGG" id="zal:AZF00_06380"/>
<keyword evidence="2" id="KW-0547">Nucleotide-binding</keyword>
<proteinExistence type="predicted"/>
<dbReference type="STRING" id="1470434.AZF00_06380"/>
<protein>
    <submittedName>
        <fullName evidence="4">Carboxylate--amine ligase</fullName>
    </submittedName>
</protein>
<gene>
    <name evidence="4" type="ORF">AZF00_06380</name>
</gene>
<dbReference type="InterPro" id="IPR013815">
    <property type="entry name" value="ATP_grasp_subdomain_1"/>
</dbReference>
<dbReference type="Pfam" id="PF02655">
    <property type="entry name" value="ATP-grasp_3"/>
    <property type="match status" value="1"/>
</dbReference>
<dbReference type="GO" id="GO:0005524">
    <property type="term" value="F:ATP binding"/>
    <property type="evidence" value="ECO:0007669"/>
    <property type="project" value="UniProtKB-UniRule"/>
</dbReference>
<name>A0A127M457_9GAMM</name>
<dbReference type="RefSeq" id="WP_062383432.1">
    <property type="nucleotide sequence ID" value="NZ_CP014544.1"/>
</dbReference>